<evidence type="ECO:0000313" key="13">
    <source>
        <dbReference type="RefSeq" id="XP_024936420.1"/>
    </source>
</evidence>
<dbReference type="InterPro" id="IPR052192">
    <property type="entry name" value="Insect_Ionotropic_Sensory_Rcpt"/>
</dbReference>
<proteinExistence type="predicted"/>
<keyword evidence="3 8" id="KW-0812">Transmembrane</keyword>
<sequence>MLVSRCFLHLTLFIIAQCKIPYLDTGKIDTNGLRSFMKNLMKESRLTSLIVFDKNRTSMDEFYRQMFEDFYVPIKKIRTENTVPIIQSNVCVLLLDGLHGIESTLNKYESDFWNTGNFYVLRYIAETEFSLGDEILYVSFHAALERLWRLRRIYKVVISIGDKYVYYDPFEPSDKAVVNEMRSDRSMLENDSSEFGALRISTQLRIDTFVSRRDFNGYKLAVSTFEYVTMTKMEEGYGYVGSDRKAMTEICKMMNVSPMCQDSSESTFNTTDDTFTNTLRQLIRHTSDVGFNGFFIKDYDINLFEFTGYVTSDSVCVVVPKRGAIPNYLAIVRVFSAETWLLIIVTHIIVSVIYLRNRMIFGADREKGFSGVLRNTGYSGLIMKKNGRINRSSKAFGNFRKTYGNEVMGFFDAHLDVKGTHGNCCRGDQRNRGKWNWSKAYDSPDIKNPKKSFGRVFLMHPKAQLNVDHPTSFIWKVLLSSIQPLEMAGDRVSERVVLVCSLLLGVVLGGSFTSQLTSSYSKPAFYKNIETLKELEKSGMEILTNFKNLQTDVFANDDTAVLSNLQAKLYLVNTTEMHYRAYVMGNAGVLERKKFLPFSIFGSYRMHVVNECPKKYILAFVVTKGSVFLPRINEIIGRIQNGGLYGKWFKDMKPDIEDISTTKPVVIRVNHLYIPFVILLLGLSCSTIIFFCERKGYV</sequence>
<evidence type="ECO:0000256" key="5">
    <source>
        <dbReference type="ARBA" id="ARBA00023136"/>
    </source>
</evidence>
<dbReference type="AlphaFoldDB" id="A0A3L9LT67"/>
<keyword evidence="5 8" id="KW-0472">Membrane</keyword>
<evidence type="ECO:0000256" key="3">
    <source>
        <dbReference type="ARBA" id="ARBA00022692"/>
    </source>
</evidence>
<reference evidence="11 12" key="1">
    <citation type="submission" date="2025-04" db="UniProtKB">
        <authorList>
            <consortium name="RefSeq"/>
        </authorList>
    </citation>
    <scope>IDENTIFICATION</scope>
</reference>
<dbReference type="SUPFAM" id="SSF53850">
    <property type="entry name" value="Periplasmic binding protein-like II"/>
    <property type="match status" value="1"/>
</dbReference>
<feature type="chain" id="PRO_5044595025" evidence="9">
    <location>
        <begin position="19"/>
        <end position="698"/>
    </location>
</feature>
<evidence type="ECO:0000256" key="9">
    <source>
        <dbReference type="SAM" id="SignalP"/>
    </source>
</evidence>
<keyword evidence="2" id="KW-1003">Cell membrane</keyword>
<evidence type="ECO:0000313" key="11">
    <source>
        <dbReference type="RefSeq" id="XP_015587376.1"/>
    </source>
</evidence>
<evidence type="ECO:0000313" key="15">
    <source>
        <dbReference type="RefSeq" id="XP_024936431.1"/>
    </source>
</evidence>
<gene>
    <name evidence="11 12 13 14 15" type="primary">LOC107264037</name>
</gene>
<dbReference type="RefSeq" id="XP_024936431.1">
    <property type="nucleotide sequence ID" value="XM_025080663.1"/>
</dbReference>
<keyword evidence="7" id="KW-0325">Glycoprotein</keyword>
<keyword evidence="4 8" id="KW-1133">Transmembrane helix</keyword>
<evidence type="ECO:0000256" key="8">
    <source>
        <dbReference type="SAM" id="Phobius"/>
    </source>
</evidence>
<accession>A0A3L9LT67</accession>
<evidence type="ECO:0000256" key="4">
    <source>
        <dbReference type="ARBA" id="ARBA00022989"/>
    </source>
</evidence>
<dbReference type="Proteomes" id="UP000694920">
    <property type="component" value="Unplaced"/>
</dbReference>
<keyword evidence="9" id="KW-0732">Signal</keyword>
<feature type="transmembrane region" description="Helical" evidence="8">
    <location>
        <begin position="328"/>
        <end position="355"/>
    </location>
</feature>
<name>A0A3L9LT67_CEPCN</name>
<evidence type="ECO:0000313" key="12">
    <source>
        <dbReference type="RefSeq" id="XP_024936414.1"/>
    </source>
</evidence>
<feature type="signal peptide" evidence="9">
    <location>
        <begin position="1"/>
        <end position="18"/>
    </location>
</feature>
<comment type="subcellular location">
    <subcellularLocation>
        <location evidence="1">Cell membrane</location>
        <topology evidence="1">Multi-pass membrane protein</topology>
    </subcellularLocation>
</comment>
<dbReference type="RefSeq" id="XP_024936414.1">
    <property type="nucleotide sequence ID" value="XM_025080646.1"/>
</dbReference>
<evidence type="ECO:0000256" key="6">
    <source>
        <dbReference type="ARBA" id="ARBA00023170"/>
    </source>
</evidence>
<dbReference type="RefSeq" id="XP_024936425.1">
    <property type="nucleotide sequence ID" value="XM_025080657.1"/>
</dbReference>
<dbReference type="RefSeq" id="XP_024936420.1">
    <property type="nucleotide sequence ID" value="XM_025080652.1"/>
</dbReference>
<evidence type="ECO:0000256" key="7">
    <source>
        <dbReference type="ARBA" id="ARBA00023180"/>
    </source>
</evidence>
<organism evidence="10 14">
    <name type="scientific">Cephus cinctus</name>
    <name type="common">Wheat stem sawfly</name>
    <dbReference type="NCBI Taxonomy" id="211228"/>
    <lineage>
        <taxon>Eukaryota</taxon>
        <taxon>Metazoa</taxon>
        <taxon>Ecdysozoa</taxon>
        <taxon>Arthropoda</taxon>
        <taxon>Hexapoda</taxon>
        <taxon>Insecta</taxon>
        <taxon>Pterygota</taxon>
        <taxon>Neoptera</taxon>
        <taxon>Endopterygota</taxon>
        <taxon>Hymenoptera</taxon>
        <taxon>Cephoidea</taxon>
        <taxon>Cephidae</taxon>
        <taxon>Cephus</taxon>
    </lineage>
</organism>
<keyword evidence="10" id="KW-1185">Reference proteome</keyword>
<dbReference type="PANTHER" id="PTHR42643:SF38">
    <property type="entry name" value="IONOTROPIC RECEPTOR 100A"/>
    <property type="match status" value="1"/>
</dbReference>
<evidence type="ECO:0000313" key="14">
    <source>
        <dbReference type="RefSeq" id="XP_024936425.1"/>
    </source>
</evidence>
<dbReference type="GeneID" id="107264037"/>
<dbReference type="OrthoDB" id="8195814at2759"/>
<dbReference type="GO" id="GO:0005886">
    <property type="term" value="C:plasma membrane"/>
    <property type="evidence" value="ECO:0007669"/>
    <property type="project" value="UniProtKB-SubCell"/>
</dbReference>
<evidence type="ECO:0000313" key="10">
    <source>
        <dbReference type="Proteomes" id="UP000694920"/>
    </source>
</evidence>
<evidence type="ECO:0000256" key="1">
    <source>
        <dbReference type="ARBA" id="ARBA00004651"/>
    </source>
</evidence>
<dbReference type="PANTHER" id="PTHR42643">
    <property type="entry name" value="IONOTROPIC RECEPTOR 20A-RELATED"/>
    <property type="match status" value="1"/>
</dbReference>
<keyword evidence="6" id="KW-0675">Receptor</keyword>
<dbReference type="KEGG" id="ccin:107264037"/>
<protein>
    <submittedName>
        <fullName evidence="11 12">Uncharacterized protein LOC107264037 isoform X1</fullName>
    </submittedName>
</protein>
<dbReference type="Gene3D" id="3.40.190.10">
    <property type="entry name" value="Periplasmic binding protein-like II"/>
    <property type="match status" value="1"/>
</dbReference>
<feature type="transmembrane region" description="Helical" evidence="8">
    <location>
        <begin position="672"/>
        <end position="692"/>
    </location>
</feature>
<dbReference type="RefSeq" id="XP_015587376.1">
    <property type="nucleotide sequence ID" value="XM_015731890.2"/>
</dbReference>
<evidence type="ECO:0000256" key="2">
    <source>
        <dbReference type="ARBA" id="ARBA00022475"/>
    </source>
</evidence>